<evidence type="ECO:0000313" key="3">
    <source>
        <dbReference type="Proteomes" id="UP001164746"/>
    </source>
</evidence>
<accession>A0ABY7DP01</accession>
<sequence>MRLRLGLLLEDLARRFHVSKSTCSNITNQWISYMSVKLWRLQTILLFGTDINKGVQQRSNMVAGFPLPET</sequence>
<feature type="domain" description="Transposase Helix-turn-helix" evidence="1">
    <location>
        <begin position="1"/>
        <end position="37"/>
    </location>
</feature>
<gene>
    <name evidence="2" type="ORF">MAR_022453</name>
</gene>
<dbReference type="Pfam" id="PF13613">
    <property type="entry name" value="HTH_Tnp_4"/>
    <property type="match status" value="1"/>
</dbReference>
<dbReference type="EMBL" id="CP111014">
    <property type="protein sequence ID" value="WAQ98080.1"/>
    <property type="molecule type" value="Genomic_DNA"/>
</dbReference>
<evidence type="ECO:0000259" key="1">
    <source>
        <dbReference type="Pfam" id="PF13613"/>
    </source>
</evidence>
<dbReference type="InterPro" id="IPR027805">
    <property type="entry name" value="Transposase_HTH_dom"/>
</dbReference>
<evidence type="ECO:0000313" key="2">
    <source>
        <dbReference type="EMBL" id="WAQ98080.1"/>
    </source>
</evidence>
<organism evidence="2 3">
    <name type="scientific">Mya arenaria</name>
    <name type="common">Soft-shell clam</name>
    <dbReference type="NCBI Taxonomy" id="6604"/>
    <lineage>
        <taxon>Eukaryota</taxon>
        <taxon>Metazoa</taxon>
        <taxon>Spiralia</taxon>
        <taxon>Lophotrochozoa</taxon>
        <taxon>Mollusca</taxon>
        <taxon>Bivalvia</taxon>
        <taxon>Autobranchia</taxon>
        <taxon>Heteroconchia</taxon>
        <taxon>Euheterodonta</taxon>
        <taxon>Imparidentia</taxon>
        <taxon>Neoheterodontei</taxon>
        <taxon>Myida</taxon>
        <taxon>Myoidea</taxon>
        <taxon>Myidae</taxon>
        <taxon>Mya</taxon>
    </lineage>
</organism>
<name>A0ABY7DP01_MYAAR</name>
<protein>
    <recommendedName>
        <fullName evidence="1">Transposase Helix-turn-helix domain-containing protein</fullName>
    </recommendedName>
</protein>
<proteinExistence type="predicted"/>
<keyword evidence="3" id="KW-1185">Reference proteome</keyword>
<reference evidence="2" key="1">
    <citation type="submission" date="2022-11" db="EMBL/GenBank/DDBJ databases">
        <title>Centuries of genome instability and evolution in soft-shell clam transmissible cancer (bioRxiv).</title>
        <authorList>
            <person name="Hart S.F.M."/>
            <person name="Yonemitsu M.A."/>
            <person name="Giersch R.M."/>
            <person name="Beal B.F."/>
            <person name="Arriagada G."/>
            <person name="Davis B.W."/>
            <person name="Ostrander E.A."/>
            <person name="Goff S.P."/>
            <person name="Metzger M.J."/>
        </authorList>
    </citation>
    <scope>NUCLEOTIDE SEQUENCE</scope>
    <source>
        <strain evidence="2">MELC-2E11</strain>
        <tissue evidence="2">Siphon/mantle</tissue>
    </source>
</reference>
<dbReference type="Proteomes" id="UP001164746">
    <property type="component" value="Chromosome 3"/>
</dbReference>